<dbReference type="InterPro" id="IPR016163">
    <property type="entry name" value="Ald_DH_C"/>
</dbReference>
<dbReference type="Gene3D" id="3.40.309.10">
    <property type="entry name" value="Aldehyde Dehydrogenase, Chain A, domain 2"/>
    <property type="match status" value="1"/>
</dbReference>
<dbReference type="AlphaFoldDB" id="A0A6A6HB42"/>
<dbReference type="PROSITE" id="PS00687">
    <property type="entry name" value="ALDEHYDE_DEHYDR_GLU"/>
    <property type="match status" value="1"/>
</dbReference>
<accession>A0A6A6HB42</accession>
<comment type="similarity">
    <text evidence="1 6">Belongs to the aldehyde dehydrogenase family.</text>
</comment>
<evidence type="ECO:0000259" key="7">
    <source>
        <dbReference type="Pfam" id="PF00171"/>
    </source>
</evidence>
<dbReference type="InterPro" id="IPR016162">
    <property type="entry name" value="Ald_DH_N"/>
</dbReference>
<sequence>MSPSKTINIDFTTFHNIIDGKQRDAKTYTNGVDPTTGEKSWDVPVATEQDLNDAVRSAQKAFESWSQVPVEERKDKLRAFVDLYTEYKEDFTNLLIKESGKPRAFAQREAEGSAAGVIGHHVNLNIPEERYEDDERVAITRYTPLGVVGAICPWNFPITLSIGKMAPALLTGCTIIIKPSPFTPYTALKIAELAQNVFPPGVVQAVGGDDKLGPMMTVHPGISKISFTGSIATGKKVMEACAKTLKRVTLEMGGNDAAIVLPDVDIEKTAPQVAMGAFMNSGQVCVATKRIYVHESIYEPFLQAITKAAGTFKVGLSDDPGVMLGPIQNKMQYERVKGFFTDSKKNGYKFATGKDEVEEMNGGFFVQPTIIDNPPNESRIITEEPFGPIVPLQPWSDEAEVIRRANNTNAGLAASVWGKDVARAEKIAKQLDAGSIFVNSFSKLTPKVFFGGHKESGIGGEWGNLGLLAYCNAQCIHTFK</sequence>
<keyword evidence="9" id="KW-1185">Reference proteome</keyword>
<dbReference type="PROSITE" id="PS00070">
    <property type="entry name" value="ALDEHYDE_DEHYDR_CYS"/>
    <property type="match status" value="1"/>
</dbReference>
<reference evidence="8" key="1">
    <citation type="journal article" date="2020" name="Stud. Mycol.">
        <title>101 Dothideomycetes genomes: a test case for predicting lifestyles and emergence of pathogens.</title>
        <authorList>
            <person name="Haridas S."/>
            <person name="Albert R."/>
            <person name="Binder M."/>
            <person name="Bloem J."/>
            <person name="Labutti K."/>
            <person name="Salamov A."/>
            <person name="Andreopoulos B."/>
            <person name="Baker S."/>
            <person name="Barry K."/>
            <person name="Bills G."/>
            <person name="Bluhm B."/>
            <person name="Cannon C."/>
            <person name="Castanera R."/>
            <person name="Culley D."/>
            <person name="Daum C."/>
            <person name="Ezra D."/>
            <person name="Gonzalez J."/>
            <person name="Henrissat B."/>
            <person name="Kuo A."/>
            <person name="Liang C."/>
            <person name="Lipzen A."/>
            <person name="Lutzoni F."/>
            <person name="Magnuson J."/>
            <person name="Mondo S."/>
            <person name="Nolan M."/>
            <person name="Ohm R."/>
            <person name="Pangilinan J."/>
            <person name="Park H.-J."/>
            <person name="Ramirez L."/>
            <person name="Alfaro M."/>
            <person name="Sun H."/>
            <person name="Tritt A."/>
            <person name="Yoshinaga Y."/>
            <person name="Zwiers L.-H."/>
            <person name="Turgeon B."/>
            <person name="Goodwin S."/>
            <person name="Spatafora J."/>
            <person name="Crous P."/>
            <person name="Grigoriev I."/>
        </authorList>
    </citation>
    <scope>NUCLEOTIDE SEQUENCE</scope>
    <source>
        <strain evidence="8">Tuck. ex Michener</strain>
    </source>
</reference>
<evidence type="ECO:0000256" key="6">
    <source>
        <dbReference type="RuleBase" id="RU003345"/>
    </source>
</evidence>
<dbReference type="Pfam" id="PF00171">
    <property type="entry name" value="Aldedh"/>
    <property type="match status" value="1"/>
</dbReference>
<comment type="catalytic activity">
    <reaction evidence="4">
        <text>an aldehyde + NAD(+) + H2O = a carboxylate + NADH + 2 H(+)</text>
        <dbReference type="Rhea" id="RHEA:16185"/>
        <dbReference type="ChEBI" id="CHEBI:15377"/>
        <dbReference type="ChEBI" id="CHEBI:15378"/>
        <dbReference type="ChEBI" id="CHEBI:17478"/>
        <dbReference type="ChEBI" id="CHEBI:29067"/>
        <dbReference type="ChEBI" id="CHEBI:57540"/>
        <dbReference type="ChEBI" id="CHEBI:57945"/>
        <dbReference type="EC" id="1.2.1.3"/>
    </reaction>
</comment>
<protein>
    <recommendedName>
        <fullName evidence="3">aldehyde dehydrogenase (NAD(+))</fullName>
        <ecNumber evidence="3">1.2.1.3</ecNumber>
    </recommendedName>
</protein>
<organism evidence="8 9">
    <name type="scientific">Viridothelium virens</name>
    <name type="common">Speckled blister lichen</name>
    <name type="synonym">Trypethelium virens</name>
    <dbReference type="NCBI Taxonomy" id="1048519"/>
    <lineage>
        <taxon>Eukaryota</taxon>
        <taxon>Fungi</taxon>
        <taxon>Dikarya</taxon>
        <taxon>Ascomycota</taxon>
        <taxon>Pezizomycotina</taxon>
        <taxon>Dothideomycetes</taxon>
        <taxon>Dothideomycetes incertae sedis</taxon>
        <taxon>Trypetheliales</taxon>
        <taxon>Trypetheliaceae</taxon>
        <taxon>Viridothelium</taxon>
    </lineage>
</organism>
<dbReference type="EC" id="1.2.1.3" evidence="3"/>
<dbReference type="Gene3D" id="3.40.605.10">
    <property type="entry name" value="Aldehyde Dehydrogenase, Chain A, domain 1"/>
    <property type="match status" value="1"/>
</dbReference>
<dbReference type="InterPro" id="IPR016161">
    <property type="entry name" value="Ald_DH/histidinol_DH"/>
</dbReference>
<dbReference type="EMBL" id="ML991792">
    <property type="protein sequence ID" value="KAF2235257.1"/>
    <property type="molecule type" value="Genomic_DNA"/>
</dbReference>
<dbReference type="Proteomes" id="UP000800092">
    <property type="component" value="Unassembled WGS sequence"/>
</dbReference>
<proteinExistence type="inferred from homology"/>
<evidence type="ECO:0000256" key="2">
    <source>
        <dbReference type="ARBA" id="ARBA00023002"/>
    </source>
</evidence>
<dbReference type="CDD" id="cd07106">
    <property type="entry name" value="ALDH_AldA-AAD23400"/>
    <property type="match status" value="1"/>
</dbReference>
<dbReference type="FunFam" id="3.40.605.10:FF:000007">
    <property type="entry name" value="NAD/NADP-dependent betaine aldehyde dehydrogenase"/>
    <property type="match status" value="1"/>
</dbReference>
<dbReference type="InterPro" id="IPR029510">
    <property type="entry name" value="Ald_DH_CS_GLU"/>
</dbReference>
<evidence type="ECO:0000313" key="9">
    <source>
        <dbReference type="Proteomes" id="UP000800092"/>
    </source>
</evidence>
<evidence type="ECO:0000256" key="3">
    <source>
        <dbReference type="ARBA" id="ARBA00024226"/>
    </source>
</evidence>
<dbReference type="InterPro" id="IPR044086">
    <property type="entry name" value="LUC3-like"/>
</dbReference>
<dbReference type="FunFam" id="3.40.309.10:FF:000009">
    <property type="entry name" value="Aldehyde dehydrogenase A"/>
    <property type="match status" value="1"/>
</dbReference>
<dbReference type="OrthoDB" id="310895at2759"/>
<dbReference type="SUPFAM" id="SSF53720">
    <property type="entry name" value="ALDH-like"/>
    <property type="match status" value="1"/>
</dbReference>
<gene>
    <name evidence="8" type="ORF">EV356DRAFT_121638</name>
</gene>
<feature type="active site" evidence="5">
    <location>
        <position position="251"/>
    </location>
</feature>
<evidence type="ECO:0000313" key="8">
    <source>
        <dbReference type="EMBL" id="KAF2235257.1"/>
    </source>
</evidence>
<keyword evidence="2 6" id="KW-0560">Oxidoreductase</keyword>
<dbReference type="InterPro" id="IPR016160">
    <property type="entry name" value="Ald_DH_CS_CYS"/>
</dbReference>
<evidence type="ECO:0000256" key="5">
    <source>
        <dbReference type="PROSITE-ProRule" id="PRU10007"/>
    </source>
</evidence>
<dbReference type="InterPro" id="IPR015590">
    <property type="entry name" value="Aldehyde_DH_dom"/>
</dbReference>
<name>A0A6A6HB42_VIRVR</name>
<dbReference type="GO" id="GO:0004029">
    <property type="term" value="F:aldehyde dehydrogenase (NAD+) activity"/>
    <property type="evidence" value="ECO:0007669"/>
    <property type="project" value="UniProtKB-EC"/>
</dbReference>
<dbReference type="PANTHER" id="PTHR11699">
    <property type="entry name" value="ALDEHYDE DEHYDROGENASE-RELATED"/>
    <property type="match status" value="1"/>
</dbReference>
<evidence type="ECO:0000256" key="4">
    <source>
        <dbReference type="ARBA" id="ARBA00049194"/>
    </source>
</evidence>
<evidence type="ECO:0000256" key="1">
    <source>
        <dbReference type="ARBA" id="ARBA00009986"/>
    </source>
</evidence>
<feature type="domain" description="Aldehyde dehydrogenase" evidence="7">
    <location>
        <begin position="27"/>
        <end position="474"/>
    </location>
</feature>